<protein>
    <submittedName>
        <fullName evidence="1">Uncharacterized protein</fullName>
    </submittedName>
</protein>
<organism evidence="1 2">
    <name type="scientific">Burkholderia contaminans LMG 23361</name>
    <dbReference type="NCBI Taxonomy" id="1334628"/>
    <lineage>
        <taxon>Bacteria</taxon>
        <taxon>Pseudomonadati</taxon>
        <taxon>Pseudomonadota</taxon>
        <taxon>Betaproteobacteria</taxon>
        <taxon>Burkholderiales</taxon>
        <taxon>Burkholderiaceae</taxon>
        <taxon>Burkholderia</taxon>
        <taxon>Burkholderia cepacia complex</taxon>
    </lineage>
</organism>
<reference evidence="1 2" key="1">
    <citation type="submission" date="2015-03" db="EMBL/GenBank/DDBJ databases">
        <title>Draft genome sequences of the Burkholderia contaminans strains LMG 23361 and FFH2055 and Burkholderia cenocepacia K56-2.</title>
        <authorList>
            <person name="Bloodworth R.A."/>
            <person name="Selin C."/>
            <person name="Lopez De Volder M.A."/>
            <person name="Degrossi J."/>
            <person name="Drevinek P."/>
            <person name="Galanternik L."/>
            <person name="Cardona S.T."/>
        </authorList>
    </citation>
    <scope>NUCLEOTIDE SEQUENCE [LARGE SCALE GENOMIC DNA]</scope>
    <source>
        <strain evidence="1 2">LMG 23361</strain>
    </source>
</reference>
<accession>A0ABD4API1</accession>
<dbReference type="AlphaFoldDB" id="A0ABD4API1"/>
<dbReference type="EMBL" id="LASD01000010">
    <property type="protein sequence ID" value="KKL36354.1"/>
    <property type="molecule type" value="Genomic_DNA"/>
</dbReference>
<name>A0ABD4API1_9BURK</name>
<evidence type="ECO:0000313" key="1">
    <source>
        <dbReference type="EMBL" id="KKL36354.1"/>
    </source>
</evidence>
<gene>
    <name evidence="1" type="ORF">WR31_24400</name>
</gene>
<dbReference type="Proteomes" id="UP000034400">
    <property type="component" value="Unassembled WGS sequence"/>
</dbReference>
<proteinExistence type="predicted"/>
<sequence>MGPIEGFEKFVRGGEHLALGQEEGFVETLTLTVVPSLLLSHEIESSSEVRVDPVFMKGKQCDVIQHKVANGSWQGRAFQVSRIDT</sequence>
<comment type="caution">
    <text evidence="1">The sequence shown here is derived from an EMBL/GenBank/DDBJ whole genome shotgun (WGS) entry which is preliminary data.</text>
</comment>
<evidence type="ECO:0000313" key="2">
    <source>
        <dbReference type="Proteomes" id="UP000034400"/>
    </source>
</evidence>